<dbReference type="KEGG" id="phu:Phum_PHUM075600"/>
<comment type="similarity">
    <text evidence="4">Belongs to the ECSIT family.</text>
</comment>
<dbReference type="eggNOG" id="KOG3941">
    <property type="taxonomic scope" value="Eukaryota"/>
</dbReference>
<keyword evidence="8" id="KW-0391">Immunity</keyword>
<keyword evidence="15" id="KW-1185">Reference proteome</keyword>
<reference evidence="13" key="1">
    <citation type="submission" date="2007-04" db="EMBL/GenBank/DDBJ databases">
        <title>Annotation of Pediculus humanus corporis strain USDA.</title>
        <authorList>
            <person name="Kirkness E."/>
            <person name="Hannick L."/>
            <person name="Hass B."/>
            <person name="Bruggner R."/>
            <person name="Lawson D."/>
            <person name="Bidwell S."/>
            <person name="Joardar V."/>
            <person name="Caler E."/>
            <person name="Walenz B."/>
            <person name="Inman J."/>
            <person name="Schobel S."/>
            <person name="Galinsky K."/>
            <person name="Amedeo P."/>
            <person name="Strausberg R."/>
        </authorList>
    </citation>
    <scope>NUCLEOTIDE SEQUENCE</scope>
    <source>
        <strain evidence="13">USDA</strain>
    </source>
</reference>
<dbReference type="PANTHER" id="PTHR13113:SF1">
    <property type="entry name" value="EVOLUTIONARILY CONSERVED SIGNALING INTERMEDIATE IN TOLL PATHWAY, MITOCHONDRIAL"/>
    <property type="match status" value="1"/>
</dbReference>
<dbReference type="InterPro" id="IPR010418">
    <property type="entry name" value="ECSIT"/>
</dbReference>
<evidence type="ECO:0000256" key="6">
    <source>
        <dbReference type="ARBA" id="ARBA00022490"/>
    </source>
</evidence>
<evidence type="ECO:0000256" key="8">
    <source>
        <dbReference type="ARBA" id="ARBA00022859"/>
    </source>
</evidence>
<dbReference type="STRING" id="121224.E0VBY4"/>
<dbReference type="InterPro" id="IPR029342">
    <property type="entry name" value="ECIST_C"/>
</dbReference>
<accession>E0VBY4</accession>
<dbReference type="Proteomes" id="UP000009046">
    <property type="component" value="Unassembled WGS sequence"/>
</dbReference>
<dbReference type="GO" id="GO:0007178">
    <property type="term" value="P:cell surface receptor protein serine/threonine kinase signaling pathway"/>
    <property type="evidence" value="ECO:0007669"/>
    <property type="project" value="TreeGrafter"/>
</dbReference>
<evidence type="ECO:0000256" key="10">
    <source>
        <dbReference type="ARBA" id="ARBA00023128"/>
    </source>
</evidence>
<dbReference type="CTD" id="8231289"/>
<keyword evidence="6" id="KW-0963">Cytoplasm</keyword>
<dbReference type="GO" id="GO:0005739">
    <property type="term" value="C:mitochondrion"/>
    <property type="evidence" value="ECO:0007669"/>
    <property type="project" value="UniProtKB-SubCell"/>
</dbReference>
<dbReference type="VEuPathDB" id="VectorBase:PHUM075600"/>
<evidence type="ECO:0000313" key="13">
    <source>
        <dbReference type="EMBL" id="EEB10890.1"/>
    </source>
</evidence>
<evidence type="ECO:0000256" key="1">
    <source>
        <dbReference type="ARBA" id="ARBA00004123"/>
    </source>
</evidence>
<dbReference type="HOGENOM" id="CLU_046917_1_0_1"/>
<evidence type="ECO:0000256" key="2">
    <source>
        <dbReference type="ARBA" id="ARBA00004173"/>
    </source>
</evidence>
<dbReference type="Pfam" id="PF06239">
    <property type="entry name" value="ECSIT_N"/>
    <property type="match status" value="1"/>
</dbReference>
<evidence type="ECO:0000256" key="5">
    <source>
        <dbReference type="ARBA" id="ARBA00019998"/>
    </source>
</evidence>
<dbReference type="PANTHER" id="PTHR13113">
    <property type="entry name" value="ECSIT EVOLUTIONARILY CONSERVED SIGNALING INTERMEDIATE IN TOLL PATHWAYS"/>
    <property type="match status" value="1"/>
</dbReference>
<evidence type="ECO:0000256" key="11">
    <source>
        <dbReference type="ARBA" id="ARBA00023242"/>
    </source>
</evidence>
<dbReference type="InParanoid" id="E0VBY4"/>
<evidence type="ECO:0000313" key="14">
    <source>
        <dbReference type="EnsemblMetazoa" id="PHUM075600-PA"/>
    </source>
</evidence>
<reference evidence="14" key="3">
    <citation type="submission" date="2020-05" db="UniProtKB">
        <authorList>
            <consortium name="EnsemblMetazoa"/>
        </authorList>
    </citation>
    <scope>IDENTIFICATION</scope>
    <source>
        <strain evidence="14">USDA</strain>
    </source>
</reference>
<evidence type="ECO:0000256" key="4">
    <source>
        <dbReference type="ARBA" id="ARBA00007674"/>
    </source>
</evidence>
<comment type="subcellular location">
    <subcellularLocation>
        <location evidence="3">Cytoplasm</location>
    </subcellularLocation>
    <subcellularLocation>
        <location evidence="2">Mitochondrion</location>
    </subcellularLocation>
    <subcellularLocation>
        <location evidence="1">Nucleus</location>
    </subcellularLocation>
</comment>
<dbReference type="InterPro" id="IPR046448">
    <property type="entry name" value="ECSIT_N"/>
</dbReference>
<evidence type="ECO:0000259" key="12">
    <source>
        <dbReference type="SMART" id="SM01284"/>
    </source>
</evidence>
<evidence type="ECO:0000313" key="15">
    <source>
        <dbReference type="Proteomes" id="UP000009046"/>
    </source>
</evidence>
<sequence>MSNFFFKVFSVKSFRPLSKQWQRKKCQEVIVVGSRKISSHVLSTNFSSNTKILSKTFKHFKSIQITSQLKYCDEKKNKIITFSDFEKWSVKNKESFLETIRIYEATFPNRKGHVEFVESALKQMETYGVHKDIEAYKRIIDILPKGVFVVKNKWQATFYNYPRQQFAAIEMLSKMEHYGVLPDAELGSILISIFGKFSQPCLKYFEQLYWCMKFRNKSPWYLPKQVPSDAFLLAQMAMERITSVDVKTEISVYQTDDLLESIDKTWIISGQSPVQKKLLNKHPSSTPLRVEGGDFVWLRDQFVNYFVLKADRDETCNWVPPKENEDLLTMESQYFNPNYSNPEEPTKTVHHQNDGIVLAIAITGTSSKDSLLSWIRFLEKNGNSGLKNIPILFKLKTPERVPVTQ</sequence>
<dbReference type="EMBL" id="DS235044">
    <property type="protein sequence ID" value="EEB10890.1"/>
    <property type="molecule type" value="Genomic_DNA"/>
</dbReference>
<keyword evidence="10" id="KW-0496">Mitochondrion</keyword>
<dbReference type="OMA" id="PRELQCN"/>
<evidence type="ECO:0000256" key="7">
    <source>
        <dbReference type="ARBA" id="ARBA00022588"/>
    </source>
</evidence>
<dbReference type="EnsemblMetazoa" id="PHUM075600-RA">
    <property type="protein sequence ID" value="PHUM075600-PA"/>
    <property type="gene ID" value="PHUM075600"/>
</dbReference>
<organism>
    <name type="scientific">Pediculus humanus subsp. corporis</name>
    <name type="common">Body louse</name>
    <dbReference type="NCBI Taxonomy" id="121224"/>
    <lineage>
        <taxon>Eukaryota</taxon>
        <taxon>Metazoa</taxon>
        <taxon>Ecdysozoa</taxon>
        <taxon>Arthropoda</taxon>
        <taxon>Hexapoda</taxon>
        <taxon>Insecta</taxon>
        <taxon>Pterygota</taxon>
        <taxon>Neoptera</taxon>
        <taxon>Paraneoptera</taxon>
        <taxon>Psocodea</taxon>
        <taxon>Troctomorpha</taxon>
        <taxon>Phthiraptera</taxon>
        <taxon>Anoplura</taxon>
        <taxon>Pediculidae</taxon>
        <taxon>Pediculus</taxon>
    </lineage>
</organism>
<dbReference type="SMART" id="SM01284">
    <property type="entry name" value="ECSIT_Cterm"/>
    <property type="match status" value="1"/>
</dbReference>
<dbReference type="GeneID" id="8231289"/>
<dbReference type="RefSeq" id="XP_002423628.1">
    <property type="nucleotide sequence ID" value="XM_002423583.1"/>
</dbReference>
<keyword evidence="9" id="KW-0809">Transit peptide</keyword>
<dbReference type="AlphaFoldDB" id="E0VBY4"/>
<dbReference type="EMBL" id="AAZO01000906">
    <property type="status" value="NOT_ANNOTATED_CDS"/>
    <property type="molecule type" value="Genomic_DNA"/>
</dbReference>
<keyword evidence="11" id="KW-0539">Nucleus</keyword>
<dbReference type="GO" id="GO:0045087">
    <property type="term" value="P:innate immune response"/>
    <property type="evidence" value="ECO:0007669"/>
    <property type="project" value="UniProtKB-KW"/>
</dbReference>
<dbReference type="GO" id="GO:0005634">
    <property type="term" value="C:nucleus"/>
    <property type="evidence" value="ECO:0007669"/>
    <property type="project" value="UniProtKB-SubCell"/>
</dbReference>
<protein>
    <recommendedName>
        <fullName evidence="5">Evolutionarily conserved signaling intermediate in Toll pathway, mitochondrial</fullName>
    </recommendedName>
</protein>
<dbReference type="Pfam" id="PF14784">
    <property type="entry name" value="ECSIT_C"/>
    <property type="match status" value="1"/>
</dbReference>
<evidence type="ECO:0000256" key="9">
    <source>
        <dbReference type="ARBA" id="ARBA00022946"/>
    </source>
</evidence>
<evidence type="ECO:0000256" key="3">
    <source>
        <dbReference type="ARBA" id="ARBA00004496"/>
    </source>
</evidence>
<reference evidence="13" key="2">
    <citation type="submission" date="2007-04" db="EMBL/GenBank/DDBJ databases">
        <title>The genome of the human body louse.</title>
        <authorList>
            <consortium name="The Human Body Louse Genome Consortium"/>
            <person name="Kirkness E."/>
            <person name="Walenz B."/>
            <person name="Hass B."/>
            <person name="Bruggner R."/>
            <person name="Strausberg R."/>
        </authorList>
    </citation>
    <scope>NUCLEOTIDE SEQUENCE</scope>
    <source>
        <strain evidence="13">USDA</strain>
    </source>
</reference>
<keyword evidence="7" id="KW-0399">Innate immunity</keyword>
<dbReference type="FunCoup" id="E0VBY4">
    <property type="interactions" value="626"/>
</dbReference>
<name>E0VBY4_PEDHC</name>
<gene>
    <name evidence="14" type="primary">8231289</name>
    <name evidence="13" type="ORF">Phum_PHUM075600</name>
</gene>
<proteinExistence type="inferred from homology"/>
<dbReference type="OrthoDB" id="10064298at2759"/>
<feature type="domain" description="ECSIT C-terminal" evidence="12">
    <location>
        <begin position="272"/>
        <end position="396"/>
    </location>
</feature>